<evidence type="ECO:0000256" key="8">
    <source>
        <dbReference type="ARBA" id="ARBA00023136"/>
    </source>
</evidence>
<dbReference type="AlphaFoldDB" id="A0A1Y5TPM4"/>
<dbReference type="OrthoDB" id="8374223at2"/>
<feature type="domain" description="CopC" evidence="11">
    <location>
        <begin position="22"/>
        <end position="112"/>
    </location>
</feature>
<dbReference type="Proteomes" id="UP000193870">
    <property type="component" value="Unassembled WGS sequence"/>
</dbReference>
<dbReference type="STRING" id="315423.SAMN04488020_11650"/>
<proteinExistence type="predicted"/>
<dbReference type="GO" id="GO:0006825">
    <property type="term" value="P:copper ion transport"/>
    <property type="evidence" value="ECO:0007669"/>
    <property type="project" value="InterPro"/>
</dbReference>
<dbReference type="Pfam" id="PF04234">
    <property type="entry name" value="CopC"/>
    <property type="match status" value="1"/>
</dbReference>
<feature type="domain" description="Copper resistance protein D" evidence="12">
    <location>
        <begin position="298"/>
        <end position="397"/>
    </location>
</feature>
<keyword evidence="3 9" id="KW-0812">Transmembrane</keyword>
<dbReference type="Pfam" id="PF05425">
    <property type="entry name" value="CopD"/>
    <property type="match status" value="1"/>
</dbReference>
<dbReference type="SUPFAM" id="SSF81296">
    <property type="entry name" value="E set domains"/>
    <property type="match status" value="1"/>
</dbReference>
<feature type="transmembrane region" description="Helical" evidence="9">
    <location>
        <begin position="303"/>
        <end position="325"/>
    </location>
</feature>
<reference evidence="13 14" key="1">
    <citation type="submission" date="2017-03" db="EMBL/GenBank/DDBJ databases">
        <authorList>
            <person name="Afonso C.L."/>
            <person name="Miller P.J."/>
            <person name="Scott M.A."/>
            <person name="Spackman E."/>
            <person name="Goraichik I."/>
            <person name="Dimitrov K.M."/>
            <person name="Suarez D.L."/>
            <person name="Swayne D.E."/>
        </authorList>
    </citation>
    <scope>NUCLEOTIDE SEQUENCE [LARGE SCALE GENOMIC DNA]</scope>
    <source>
        <strain evidence="13 14">CECT 7066</strain>
    </source>
</reference>
<dbReference type="EMBL" id="FWFV01000015">
    <property type="protein sequence ID" value="SLN68983.1"/>
    <property type="molecule type" value="Genomic_DNA"/>
</dbReference>
<dbReference type="RefSeq" id="WP_085855452.1">
    <property type="nucleotide sequence ID" value="NZ_FOPF01000016.1"/>
</dbReference>
<evidence type="ECO:0000256" key="10">
    <source>
        <dbReference type="SAM" id="SignalP"/>
    </source>
</evidence>
<feature type="transmembrane region" description="Helical" evidence="9">
    <location>
        <begin position="379"/>
        <end position="398"/>
    </location>
</feature>
<evidence type="ECO:0000256" key="5">
    <source>
        <dbReference type="ARBA" id="ARBA00022729"/>
    </source>
</evidence>
<feature type="transmembrane region" description="Helical" evidence="9">
    <location>
        <begin position="237"/>
        <end position="258"/>
    </location>
</feature>
<dbReference type="InterPro" id="IPR032694">
    <property type="entry name" value="CopC/D"/>
</dbReference>
<feature type="transmembrane region" description="Helical" evidence="9">
    <location>
        <begin position="212"/>
        <end position="230"/>
    </location>
</feature>
<evidence type="ECO:0000259" key="12">
    <source>
        <dbReference type="Pfam" id="PF05425"/>
    </source>
</evidence>
<feature type="transmembrane region" description="Helical" evidence="9">
    <location>
        <begin position="264"/>
        <end position="291"/>
    </location>
</feature>
<accession>A0A1Y5TPM4</accession>
<sequence>MLMQRLVLLLLAVLLPQTVLAHAQLRETEPAAHVLLDTEPTEVVLDFSEPVAPTAFRWFGPGGEVVEGRAVARDRQIVVAAPQGLNEGTRLLSWRVVSADGHPIGGSLVFSVGRRSEPPVAAAGERAGVIAVALRAAVFVGLALGAGGAGFAALVLGRPLAGPARVTQQAGSVAAGLLALLSIGVQGLDLFALPVPALLTLQPWRAGLQSPLAWSCLFVLLAGAAVILSGRIRHGTAAVQLAAFGFGAGSIAVAGHALTADPAWLAQVLVFLHALALLFWIGALVPLLWLVPTPQAGRILSRFSSVAMAAVAVLVITGSGLAWLQSGSFVALVESDYGRLLGVKLVLFALLLVLAAWNRLRLTSAVTAGAVRAVAAMRFSIRIEICLAVLILIAAAGFRLTPPTRAVDVAVSGLDLHLHDPAAIALVRVEPGTVGANDIRIDLSKADGAPLAVRGMEVSFSRNDDALEPIRATAESVGGGRWSAPFVLLPLAGEWTISLRILVSDFEQITLTGTVNLDD</sequence>
<dbReference type="GO" id="GO:0005507">
    <property type="term" value="F:copper ion binding"/>
    <property type="evidence" value="ECO:0007669"/>
    <property type="project" value="InterPro"/>
</dbReference>
<dbReference type="GO" id="GO:0042597">
    <property type="term" value="C:periplasmic space"/>
    <property type="evidence" value="ECO:0007669"/>
    <property type="project" value="InterPro"/>
</dbReference>
<keyword evidence="14" id="KW-1185">Reference proteome</keyword>
<evidence type="ECO:0000259" key="11">
    <source>
        <dbReference type="Pfam" id="PF04234"/>
    </source>
</evidence>
<dbReference type="Gene3D" id="2.60.40.1220">
    <property type="match status" value="1"/>
</dbReference>
<keyword evidence="5 10" id="KW-0732">Signal</keyword>
<keyword evidence="7" id="KW-0186">Copper</keyword>
<feature type="signal peptide" evidence="10">
    <location>
        <begin position="1"/>
        <end position="23"/>
    </location>
</feature>
<evidence type="ECO:0000256" key="6">
    <source>
        <dbReference type="ARBA" id="ARBA00022989"/>
    </source>
</evidence>
<dbReference type="PANTHER" id="PTHR34820:SF4">
    <property type="entry name" value="INNER MEMBRANE PROTEIN YEBZ"/>
    <property type="match status" value="1"/>
</dbReference>
<gene>
    <name evidence="13" type="primary">ycnJ</name>
    <name evidence="13" type="ORF">PAM7066_03500</name>
</gene>
<feature type="transmembrane region" description="Helical" evidence="9">
    <location>
        <begin position="337"/>
        <end position="358"/>
    </location>
</feature>
<evidence type="ECO:0000256" key="1">
    <source>
        <dbReference type="ARBA" id="ARBA00004651"/>
    </source>
</evidence>
<keyword evidence="6 9" id="KW-1133">Transmembrane helix</keyword>
<evidence type="ECO:0000256" key="2">
    <source>
        <dbReference type="ARBA" id="ARBA00022475"/>
    </source>
</evidence>
<evidence type="ECO:0000313" key="13">
    <source>
        <dbReference type="EMBL" id="SLN68983.1"/>
    </source>
</evidence>
<protein>
    <submittedName>
        <fullName evidence="13">Copper transport protein YcnJ</fullName>
    </submittedName>
</protein>
<evidence type="ECO:0000313" key="14">
    <source>
        <dbReference type="Proteomes" id="UP000193870"/>
    </source>
</evidence>
<evidence type="ECO:0000256" key="3">
    <source>
        <dbReference type="ARBA" id="ARBA00022692"/>
    </source>
</evidence>
<dbReference type="GO" id="GO:0005886">
    <property type="term" value="C:plasma membrane"/>
    <property type="evidence" value="ECO:0007669"/>
    <property type="project" value="UniProtKB-SubCell"/>
</dbReference>
<keyword evidence="2" id="KW-1003">Cell membrane</keyword>
<dbReference type="InterPro" id="IPR014756">
    <property type="entry name" value="Ig_E-set"/>
</dbReference>
<dbReference type="PANTHER" id="PTHR34820">
    <property type="entry name" value="INNER MEMBRANE PROTEIN YEBZ"/>
    <property type="match status" value="1"/>
</dbReference>
<comment type="subcellular location">
    <subcellularLocation>
        <location evidence="1">Cell membrane</location>
        <topology evidence="1">Multi-pass membrane protein</topology>
    </subcellularLocation>
</comment>
<name>A0A1Y5TPM4_9RHOB</name>
<dbReference type="InterPro" id="IPR007348">
    <property type="entry name" value="CopC_dom"/>
</dbReference>
<feature type="chain" id="PRO_5011004872" evidence="10">
    <location>
        <begin position="24"/>
        <end position="519"/>
    </location>
</feature>
<dbReference type="GO" id="GO:0046688">
    <property type="term" value="P:response to copper ion"/>
    <property type="evidence" value="ECO:0007669"/>
    <property type="project" value="InterPro"/>
</dbReference>
<feature type="transmembrane region" description="Helical" evidence="9">
    <location>
        <begin position="169"/>
        <end position="192"/>
    </location>
</feature>
<feature type="transmembrane region" description="Helical" evidence="9">
    <location>
        <begin position="136"/>
        <end position="157"/>
    </location>
</feature>
<keyword evidence="4" id="KW-0479">Metal-binding</keyword>
<keyword evidence="8 9" id="KW-0472">Membrane</keyword>
<evidence type="ECO:0000256" key="9">
    <source>
        <dbReference type="SAM" id="Phobius"/>
    </source>
</evidence>
<dbReference type="InterPro" id="IPR008457">
    <property type="entry name" value="Cu-R_CopD_dom"/>
</dbReference>
<dbReference type="InterPro" id="IPR014755">
    <property type="entry name" value="Cu-Rt/internalin_Ig-like"/>
</dbReference>
<evidence type="ECO:0000256" key="7">
    <source>
        <dbReference type="ARBA" id="ARBA00023008"/>
    </source>
</evidence>
<evidence type="ECO:0000256" key="4">
    <source>
        <dbReference type="ARBA" id="ARBA00022723"/>
    </source>
</evidence>
<organism evidence="13 14">
    <name type="scientific">Palleronia marisminoris</name>
    <dbReference type="NCBI Taxonomy" id="315423"/>
    <lineage>
        <taxon>Bacteria</taxon>
        <taxon>Pseudomonadati</taxon>
        <taxon>Pseudomonadota</taxon>
        <taxon>Alphaproteobacteria</taxon>
        <taxon>Rhodobacterales</taxon>
        <taxon>Roseobacteraceae</taxon>
        <taxon>Palleronia</taxon>
    </lineage>
</organism>